<dbReference type="EMBL" id="OD567150">
    <property type="protein sequence ID" value="CAD7445224.1"/>
    <property type="molecule type" value="Genomic_DNA"/>
</dbReference>
<feature type="compositionally biased region" description="Polar residues" evidence="1">
    <location>
        <begin position="174"/>
        <end position="194"/>
    </location>
</feature>
<name>A0A7R9I2J4_9NEOP</name>
<sequence>MQAKPATLEMTGEGSRPCCVHAGWFAAGTPRGAHKGGVVVSGTCDAGTGMQMRRERRASKHWRHQNVSLTIRAVIHPLSRVAREWGLFIHWPVSRQLYQESHVVIAFNSSCGAMWSPHDVGTPVRRTAQLCGGRPTGQSCVSLVRHSFLCNICYCLRNSNKKTYTRNSNKKTYTRNSNKTKYTRNSNKNKYTRNSNKKKYTRNSNKKNIHKEH</sequence>
<feature type="compositionally biased region" description="Basic residues" evidence="1">
    <location>
        <begin position="195"/>
        <end position="213"/>
    </location>
</feature>
<evidence type="ECO:0000256" key="1">
    <source>
        <dbReference type="SAM" id="MobiDB-lite"/>
    </source>
</evidence>
<protein>
    <submittedName>
        <fullName evidence="2">Uncharacterized protein</fullName>
    </submittedName>
</protein>
<evidence type="ECO:0000313" key="2">
    <source>
        <dbReference type="EMBL" id="CAD7445224.1"/>
    </source>
</evidence>
<reference evidence="2" key="1">
    <citation type="submission" date="2020-11" db="EMBL/GenBank/DDBJ databases">
        <authorList>
            <person name="Tran Van P."/>
        </authorList>
    </citation>
    <scope>NUCLEOTIDE SEQUENCE</scope>
</reference>
<gene>
    <name evidence="2" type="ORF">TBIB3V08_LOCUS7581</name>
</gene>
<accession>A0A7R9I2J4</accession>
<dbReference type="AlphaFoldDB" id="A0A7R9I2J4"/>
<organism evidence="2">
    <name type="scientific">Timema bartmani</name>
    <dbReference type="NCBI Taxonomy" id="61472"/>
    <lineage>
        <taxon>Eukaryota</taxon>
        <taxon>Metazoa</taxon>
        <taxon>Ecdysozoa</taxon>
        <taxon>Arthropoda</taxon>
        <taxon>Hexapoda</taxon>
        <taxon>Insecta</taxon>
        <taxon>Pterygota</taxon>
        <taxon>Neoptera</taxon>
        <taxon>Polyneoptera</taxon>
        <taxon>Phasmatodea</taxon>
        <taxon>Timematodea</taxon>
        <taxon>Timematoidea</taxon>
        <taxon>Timematidae</taxon>
        <taxon>Timema</taxon>
    </lineage>
</organism>
<proteinExistence type="predicted"/>
<feature type="region of interest" description="Disordered" evidence="1">
    <location>
        <begin position="166"/>
        <end position="213"/>
    </location>
</feature>